<name>A0A1F7FGF2_UNCRA</name>
<protein>
    <recommendedName>
        <fullName evidence="2">Secretion system C-terminal sorting domain-containing protein</fullName>
    </recommendedName>
</protein>
<reference evidence="3 4" key="1">
    <citation type="journal article" date="2016" name="Nat. Commun.">
        <title>Thousands of microbial genomes shed light on interconnected biogeochemical processes in an aquifer system.</title>
        <authorList>
            <person name="Anantharaman K."/>
            <person name="Brown C.T."/>
            <person name="Hug L.A."/>
            <person name="Sharon I."/>
            <person name="Castelle C.J."/>
            <person name="Probst A.J."/>
            <person name="Thomas B.C."/>
            <person name="Singh A."/>
            <person name="Wilkins M.J."/>
            <person name="Karaoz U."/>
            <person name="Brodie E.L."/>
            <person name="Williams K.H."/>
            <person name="Hubbard S.S."/>
            <person name="Banfield J.F."/>
        </authorList>
    </citation>
    <scope>NUCLEOTIDE SEQUENCE [LARGE SCALE GENOMIC DNA]</scope>
</reference>
<proteinExistence type="predicted"/>
<dbReference type="NCBIfam" id="TIGR04183">
    <property type="entry name" value="Por_Secre_tail"/>
    <property type="match status" value="1"/>
</dbReference>
<feature type="chain" id="PRO_5009528699" description="Secretion system C-terminal sorting domain-containing protein" evidence="1">
    <location>
        <begin position="22"/>
        <end position="499"/>
    </location>
</feature>
<evidence type="ECO:0000256" key="1">
    <source>
        <dbReference type="SAM" id="SignalP"/>
    </source>
</evidence>
<dbReference type="Pfam" id="PF18962">
    <property type="entry name" value="Por_Secre_tail"/>
    <property type="match status" value="1"/>
</dbReference>
<keyword evidence="1" id="KW-0732">Signal</keyword>
<feature type="signal peptide" evidence="1">
    <location>
        <begin position="1"/>
        <end position="21"/>
    </location>
</feature>
<evidence type="ECO:0000259" key="2">
    <source>
        <dbReference type="Pfam" id="PF18962"/>
    </source>
</evidence>
<accession>A0A1F7FGF2</accession>
<dbReference type="Gene3D" id="2.160.20.10">
    <property type="entry name" value="Single-stranded right-handed beta-helix, Pectin lyase-like"/>
    <property type="match status" value="1"/>
</dbReference>
<dbReference type="Proteomes" id="UP000179243">
    <property type="component" value="Unassembled WGS sequence"/>
</dbReference>
<evidence type="ECO:0000313" key="3">
    <source>
        <dbReference type="EMBL" id="OGK05774.1"/>
    </source>
</evidence>
<dbReference type="SUPFAM" id="SSF51126">
    <property type="entry name" value="Pectin lyase-like"/>
    <property type="match status" value="1"/>
</dbReference>
<comment type="caution">
    <text evidence="3">The sequence shown here is derived from an EMBL/GenBank/DDBJ whole genome shotgun (WGS) entry which is preliminary data.</text>
</comment>
<dbReference type="EMBL" id="MFYX01000048">
    <property type="protein sequence ID" value="OGK05774.1"/>
    <property type="molecule type" value="Genomic_DNA"/>
</dbReference>
<gene>
    <name evidence="3" type="ORF">A2519_03175</name>
</gene>
<dbReference type="AlphaFoldDB" id="A0A1F7FGF2"/>
<dbReference type="InterPro" id="IPR011050">
    <property type="entry name" value="Pectin_lyase_fold/virulence"/>
</dbReference>
<sequence>MKSLAYSISLFLLASNISLMAYTTEDGKAVPPLPPPPAANVVCSTSAQFYMAMRTQTSGKTIVLKDGTYPLAPFEPLGIDSSNITIRGESGDPTKVILTGSGFRNCTNRDEEMLVLYNGGFTLANLTITDSRCHGLKIENSRDDNVLLHNVRFINIGERMIKGGSVYDPLNWEIRYCHFENTLVPINDACRSDHDNGDYIAGMDIMNGTNWNVHDCFFKNIKGANGAARGAIFWWRGNRDMTAERNTFITCDRAICFGNPSGDGDVTDGIIRNNFIVKGAYIGIEVDNCAGIKIYNNTVYSADATYARTVQFLSNGTGNEMKNNIIYGQIRYIDGAFPDTSHNAFYSTNTNIFKNSQDENPHLSSSATMVINKGIDLGTNVMDDWDGSVRASIDGQIDIGADEYRLNDAVERGSDMVPDGITLVAGPNPFNPVVTIHTNAHSRASLRVFDVFGRSITDLSSSISHGGAMWDAHSFPSGIYLITLQTEKAFKTIKVTLLK</sequence>
<dbReference type="InterPro" id="IPR012334">
    <property type="entry name" value="Pectin_lyas_fold"/>
</dbReference>
<dbReference type="InterPro" id="IPR026444">
    <property type="entry name" value="Secre_tail"/>
</dbReference>
<evidence type="ECO:0000313" key="4">
    <source>
        <dbReference type="Proteomes" id="UP000179243"/>
    </source>
</evidence>
<organism evidence="3 4">
    <name type="scientific">Candidatus Raymondbacteria bacterium RIFOXYD12_FULL_49_13</name>
    <dbReference type="NCBI Taxonomy" id="1817890"/>
    <lineage>
        <taxon>Bacteria</taxon>
        <taxon>Raymondiibacteriota</taxon>
    </lineage>
</organism>
<feature type="domain" description="Secretion system C-terminal sorting" evidence="2">
    <location>
        <begin position="427"/>
        <end position="493"/>
    </location>
</feature>